<gene>
    <name evidence="1" type="ORF">FEF34_02045</name>
</gene>
<dbReference type="EMBL" id="VAWE01000001">
    <property type="protein sequence ID" value="TLQ42177.1"/>
    <property type="molecule type" value="Genomic_DNA"/>
</dbReference>
<dbReference type="Proteomes" id="UP000305921">
    <property type="component" value="Unassembled WGS sequence"/>
</dbReference>
<organism evidence="1 2">
    <name type="scientific">Streptomyces marianii</name>
    <dbReference type="NCBI Taxonomy" id="1817406"/>
    <lineage>
        <taxon>Bacteria</taxon>
        <taxon>Bacillati</taxon>
        <taxon>Actinomycetota</taxon>
        <taxon>Actinomycetes</taxon>
        <taxon>Kitasatosporales</taxon>
        <taxon>Streptomycetaceae</taxon>
        <taxon>Streptomyces</taxon>
    </lineage>
</organism>
<dbReference type="AlphaFoldDB" id="A0A5R9DYB6"/>
<dbReference type="RefSeq" id="WP_138051585.1">
    <property type="nucleotide sequence ID" value="NZ_VAWE01000001.1"/>
</dbReference>
<keyword evidence="2" id="KW-1185">Reference proteome</keyword>
<reference evidence="1 2" key="1">
    <citation type="submission" date="2019-05" db="EMBL/GenBank/DDBJ databases">
        <title>Streptomyces marianii sp. nov., a novel marine actinomycete from southern coast of India.</title>
        <authorList>
            <person name="Iniyan A.M."/>
            <person name="Wink J."/>
            <person name="Ramprasad E."/>
            <person name="Ramana C.V."/>
            <person name="Bunk B."/>
            <person name="Sproer C."/>
            <person name="Joseph F.-J.R.S."/>
            <person name="Vincent S.G.P."/>
        </authorList>
    </citation>
    <scope>NUCLEOTIDE SEQUENCE [LARGE SCALE GENOMIC DNA]</scope>
    <source>
        <strain evidence="1 2">ICN19</strain>
    </source>
</reference>
<protein>
    <submittedName>
        <fullName evidence="1">Uncharacterized protein</fullName>
    </submittedName>
</protein>
<comment type="caution">
    <text evidence="1">The sequence shown here is derived from an EMBL/GenBank/DDBJ whole genome shotgun (WGS) entry which is preliminary data.</text>
</comment>
<name>A0A5R9DYB6_9ACTN</name>
<evidence type="ECO:0000313" key="1">
    <source>
        <dbReference type="EMBL" id="TLQ42177.1"/>
    </source>
</evidence>
<sequence>MTASRAALTRDSLRLKITVQQVRLGDEEYRVISPSKPLRNGALYKFKDSYNMYVDRADGRRIGALWLLAARSPRSLVYLPTRTPAGEFEGADEEEMPLDLVLVHRAVQFRPSQWKKLRARIRAGNAPRELRTASVPERDLPADTPEIDYAAPSNPEHRNLLHQHVHAETLFLTGSTAAFKEAAPHIFAVTKDGPPAAATELYISGGCNYHVCRSLYHWPDLDSRGWGQFHVEFCPSWSRGTAQPQM</sequence>
<dbReference type="OrthoDB" id="3387657at2"/>
<proteinExistence type="predicted"/>
<accession>A0A5R9DYB6</accession>
<evidence type="ECO:0000313" key="2">
    <source>
        <dbReference type="Proteomes" id="UP000305921"/>
    </source>
</evidence>